<feature type="region of interest" description="Disordered" evidence="1">
    <location>
        <begin position="162"/>
        <end position="188"/>
    </location>
</feature>
<sequence length="590" mass="63311">MAGNAAVVQMLRQAGHSWAQEQHQHSAGCGHQRNDQAEPAVQRSAVHEVLRTPGRPMDDATRIDMESRLGADFSDVRIHDNVAARASATEVGARAYTSGSHIVLGDGGGDAHTLAHELTHVIQQRQGPVAGSDNGSGLKVSDPSDRFEREAEANATRAVALPPTAVAEHAHTQAGRTDVAPLQRAASTGTGEPVAVQRIIKVTPEMYARGIGVDLANMDRGQLNRYVTFAVTDDVKFAMRLDAGSDFATRLKRVKELITGNDVAGALEMLTPLIADVNAVQAGSTDYVQNYYPNVTNADGTVVDGAGNARDMGRDELVQKPNSETRYKTDPTGSGYAHTSLNRGITEPRWGDDTGMRSQMAAGLGPGMAANPSLYPSTPQRLARHPRGGDNLALKQLTWAQAVALLPRPLINLLFDARYQLEASAESPVVIDERTPDAQHRRDKSPGEGGTLRSWHQDDYGRLPANGFNADAIPPHAAALHAHYTTASQSGAGSAVADAADSPRGFAEYTGTGSNSEHNTKVVLDYINKRVYLTVTHYQYWALIPSATGGEPYTFWESHSQKLDQAEGALQQVDGGDQAIMMSPWLEIVM</sequence>
<dbReference type="Pfam" id="PF13699">
    <property type="entry name" value="eCIS_core"/>
    <property type="match status" value="1"/>
</dbReference>
<dbReference type="EMBL" id="JBEZAM010000003">
    <property type="protein sequence ID" value="MEU7292421.1"/>
    <property type="molecule type" value="Genomic_DNA"/>
</dbReference>
<dbReference type="InterPro" id="IPR025295">
    <property type="entry name" value="eCIS_core_dom"/>
</dbReference>
<feature type="region of interest" description="Disordered" evidence="1">
    <location>
        <begin position="21"/>
        <end position="43"/>
    </location>
</feature>
<reference evidence="3 4" key="1">
    <citation type="submission" date="2024-06" db="EMBL/GenBank/DDBJ databases">
        <title>The Natural Products Discovery Center: Release of the First 8490 Sequenced Strains for Exploring Actinobacteria Biosynthetic Diversity.</title>
        <authorList>
            <person name="Kalkreuter E."/>
            <person name="Kautsar S.A."/>
            <person name="Yang D."/>
            <person name="Bader C.D."/>
            <person name="Teijaro C.N."/>
            <person name="Fluegel L."/>
            <person name="Davis C.M."/>
            <person name="Simpson J.R."/>
            <person name="Lauterbach L."/>
            <person name="Steele A.D."/>
            <person name="Gui C."/>
            <person name="Meng S."/>
            <person name="Li G."/>
            <person name="Viehrig K."/>
            <person name="Ye F."/>
            <person name="Su P."/>
            <person name="Kiefer A.F."/>
            <person name="Nichols A."/>
            <person name="Cepeda A.J."/>
            <person name="Yan W."/>
            <person name="Fan B."/>
            <person name="Jiang Y."/>
            <person name="Adhikari A."/>
            <person name="Zheng C.-J."/>
            <person name="Schuster L."/>
            <person name="Cowan T.M."/>
            <person name="Smanski M.J."/>
            <person name="Chevrette M.G."/>
            <person name="De Carvalho L.P.S."/>
            <person name="Shen B."/>
        </authorList>
    </citation>
    <scope>NUCLEOTIDE SEQUENCE [LARGE SCALE GENOMIC DNA]</scope>
    <source>
        <strain evidence="3 4">NPDC045705</strain>
    </source>
</reference>
<name>A0ABV3CR67_STREX</name>
<proteinExistence type="predicted"/>
<feature type="region of interest" description="Disordered" evidence="1">
    <location>
        <begin position="430"/>
        <end position="458"/>
    </location>
</feature>
<evidence type="ECO:0000313" key="4">
    <source>
        <dbReference type="Proteomes" id="UP001551210"/>
    </source>
</evidence>
<comment type="caution">
    <text evidence="3">The sequence shown here is derived from an EMBL/GenBank/DDBJ whole genome shotgun (WGS) entry which is preliminary data.</text>
</comment>
<evidence type="ECO:0000259" key="2">
    <source>
        <dbReference type="Pfam" id="PF13699"/>
    </source>
</evidence>
<evidence type="ECO:0000313" key="3">
    <source>
        <dbReference type="EMBL" id="MEU7292421.1"/>
    </source>
</evidence>
<accession>A0ABV3CR67</accession>
<gene>
    <name evidence="3" type="ORF">AB0A76_04320</name>
</gene>
<organism evidence="3 4">
    <name type="scientific">Streptomyces exfoliatus</name>
    <name type="common">Streptomyces hydrogenans</name>
    <dbReference type="NCBI Taxonomy" id="1905"/>
    <lineage>
        <taxon>Bacteria</taxon>
        <taxon>Bacillati</taxon>
        <taxon>Actinomycetota</taxon>
        <taxon>Actinomycetes</taxon>
        <taxon>Kitasatosporales</taxon>
        <taxon>Streptomycetaceae</taxon>
        <taxon>Streptomyces</taxon>
    </lineage>
</organism>
<evidence type="ECO:0000256" key="1">
    <source>
        <dbReference type="SAM" id="MobiDB-lite"/>
    </source>
</evidence>
<feature type="domain" description="eCIS core" evidence="2">
    <location>
        <begin position="56"/>
        <end position="127"/>
    </location>
</feature>
<keyword evidence="4" id="KW-1185">Reference proteome</keyword>
<feature type="region of interest" description="Disordered" evidence="1">
    <location>
        <begin position="324"/>
        <end position="352"/>
    </location>
</feature>
<dbReference type="Proteomes" id="UP001551210">
    <property type="component" value="Unassembled WGS sequence"/>
</dbReference>
<protein>
    <submittedName>
        <fullName evidence="3">DUF4157 domain-containing protein</fullName>
    </submittedName>
</protein>
<feature type="compositionally biased region" description="Basic and acidic residues" evidence="1">
    <location>
        <begin position="431"/>
        <end position="446"/>
    </location>
</feature>